<evidence type="ECO:0000313" key="2">
    <source>
        <dbReference type="EMBL" id="AIT08223.1"/>
    </source>
</evidence>
<dbReference type="eggNOG" id="COG3507">
    <property type="taxonomic scope" value="Bacteria"/>
</dbReference>
<reference evidence="2 3" key="1">
    <citation type="submission" date="2014-09" db="EMBL/GenBank/DDBJ databases">
        <title>Using Illumina technology Improving SMRT sequencing Genome Assembly by RASTools.</title>
        <authorList>
            <person name="Zhou Y."/>
            <person name="Ma T."/>
            <person name="Liu T."/>
        </authorList>
    </citation>
    <scope>NUCLEOTIDE SEQUENCE [LARGE SCALE GENOMIC DNA]</scope>
    <source>
        <strain evidence="2 3">ATCC 55669</strain>
    </source>
</reference>
<keyword evidence="1" id="KW-0732">Signal</keyword>
<dbReference type="AlphaFoldDB" id="A0A097EKX6"/>
<dbReference type="RefSeq" id="WP_038667336.1">
    <property type="nucleotide sequence ID" value="NZ_CP009571.1"/>
</dbReference>
<evidence type="ECO:0000256" key="1">
    <source>
        <dbReference type="SAM" id="SignalP"/>
    </source>
</evidence>
<dbReference type="STRING" id="1549858.MC45_12700"/>
<protein>
    <submittedName>
        <fullName evidence="2">Acetyl xylan esterase</fullName>
    </submittedName>
</protein>
<dbReference type="EMBL" id="CP009571">
    <property type="protein sequence ID" value="AIT08223.1"/>
    <property type="molecule type" value="Genomic_DNA"/>
</dbReference>
<sequence>MRIRHLALGATLLATLAGATPGMAGQQATTATGIAPYFQPAGTAPSTPDADGFLRRWLLLEPIVKPNRTNTVFTASYVREALGTSYFPGQFTATPRDGQIVKAAEPLRWHALDSNSFDIKLFNLAQGLGKPTYGVIFQAYTVIDVPREMRDVRMAVGSNAASIWWLNGKEAVGLFNDRRMVMDDVLSDRLTLRKGRNVIRGAVINGPGLSDFCVRFLDAEGKPITALSTVLR</sequence>
<feature type="signal peptide" evidence="1">
    <location>
        <begin position="1"/>
        <end position="24"/>
    </location>
</feature>
<organism evidence="2 3">
    <name type="scientific">Sphingomonas taxi</name>
    <dbReference type="NCBI Taxonomy" id="1549858"/>
    <lineage>
        <taxon>Bacteria</taxon>
        <taxon>Pseudomonadati</taxon>
        <taxon>Pseudomonadota</taxon>
        <taxon>Alphaproteobacteria</taxon>
        <taxon>Sphingomonadales</taxon>
        <taxon>Sphingomonadaceae</taxon>
        <taxon>Sphingomonas</taxon>
    </lineage>
</organism>
<dbReference type="HOGENOM" id="CLU_1132194_0_0_5"/>
<evidence type="ECO:0000313" key="3">
    <source>
        <dbReference type="Proteomes" id="UP000033200"/>
    </source>
</evidence>
<keyword evidence="3" id="KW-1185">Reference proteome</keyword>
<proteinExistence type="predicted"/>
<gene>
    <name evidence="2" type="ORF">MC45_12700</name>
</gene>
<dbReference type="Proteomes" id="UP000033200">
    <property type="component" value="Chromosome"/>
</dbReference>
<feature type="chain" id="PRO_5001929845" evidence="1">
    <location>
        <begin position="25"/>
        <end position="232"/>
    </location>
</feature>
<name>A0A097EKX6_9SPHN</name>
<accession>A0A097EKX6</accession>
<dbReference type="KEGG" id="stax:MC45_12700"/>